<dbReference type="EMBL" id="REFS01000002">
    <property type="protein sequence ID" value="RMB23877.1"/>
    <property type="molecule type" value="Genomic_DNA"/>
</dbReference>
<feature type="region of interest" description="Disordered" evidence="4">
    <location>
        <begin position="1"/>
        <end position="49"/>
    </location>
</feature>
<feature type="compositionally biased region" description="Basic and acidic residues" evidence="4">
    <location>
        <begin position="11"/>
        <end position="23"/>
    </location>
</feature>
<feature type="compositionally biased region" description="Low complexity" evidence="4">
    <location>
        <begin position="37"/>
        <end position="49"/>
    </location>
</feature>
<dbReference type="Proteomes" id="UP000282007">
    <property type="component" value="Chromosome"/>
</dbReference>
<evidence type="ECO:0000256" key="2">
    <source>
        <dbReference type="ARBA" id="ARBA00023125"/>
    </source>
</evidence>
<evidence type="ECO:0000256" key="1">
    <source>
        <dbReference type="ARBA" id="ARBA00010490"/>
    </source>
</evidence>
<dbReference type="PIRSF" id="PIRSF015730">
    <property type="entry name" value="TFAR19"/>
    <property type="match status" value="1"/>
</dbReference>
<name>A0A3M0DQE2_9EURY</name>
<evidence type="ECO:0000313" key="7">
    <source>
        <dbReference type="Proteomes" id="UP000277326"/>
    </source>
</evidence>
<dbReference type="InterPro" id="IPR002836">
    <property type="entry name" value="PDCD5-like"/>
</dbReference>
<sequence length="119" mass="13577">MSGNPDDDRLEELRQEKMQELKEQAQQGGAGGERGEAQQAAREQAEAQKQALLKQHLTDGARQRLNAVQMSKPEVAEQVEQQVVALARSGRIQDRIDEEQMRKLLKELTPDKSFDIRRR</sequence>
<dbReference type="GO" id="GO:0003677">
    <property type="term" value="F:DNA binding"/>
    <property type="evidence" value="ECO:0007669"/>
    <property type="project" value="UniProtKB-UniRule"/>
</dbReference>
<evidence type="ECO:0000313" key="8">
    <source>
        <dbReference type="Proteomes" id="UP000282007"/>
    </source>
</evidence>
<dbReference type="Pfam" id="PF01984">
    <property type="entry name" value="dsDNA_bind"/>
    <property type="match status" value="1"/>
</dbReference>
<dbReference type="NCBIfam" id="NF003268">
    <property type="entry name" value="PRK04239.1"/>
    <property type="match status" value="1"/>
</dbReference>
<dbReference type="GeneID" id="38470291"/>
<dbReference type="HAMAP" id="MF_00026">
    <property type="entry name" value="dsDNA_bind"/>
    <property type="match status" value="1"/>
</dbReference>
<dbReference type="KEGG" id="haer:DU502_03355"/>
<dbReference type="GO" id="GO:0005829">
    <property type="term" value="C:cytosol"/>
    <property type="evidence" value="ECO:0007669"/>
    <property type="project" value="TreeGrafter"/>
</dbReference>
<reference evidence="5 8" key="2">
    <citation type="submission" date="2018-07" db="EMBL/GenBank/DDBJ databases">
        <title>Genome sequences of Haloplanus aerogenes JCM 16430T.</title>
        <authorList>
            <person name="Kim Y.B."/>
            <person name="Roh S.W."/>
        </authorList>
    </citation>
    <scope>NUCLEOTIDE SEQUENCE [LARGE SCALE GENOMIC DNA]</scope>
    <source>
        <strain evidence="5 8">JCM 16430</strain>
    </source>
</reference>
<protein>
    <recommendedName>
        <fullName evidence="3">DNA-binding protein ATH50_1107</fullName>
    </recommendedName>
</protein>
<evidence type="ECO:0000313" key="5">
    <source>
        <dbReference type="EMBL" id="AZH24475.1"/>
    </source>
</evidence>
<dbReference type="AlphaFoldDB" id="A0A3M0DQE2"/>
<evidence type="ECO:0000256" key="3">
    <source>
        <dbReference type="HAMAP-Rule" id="MF_00026"/>
    </source>
</evidence>
<comment type="similarity">
    <text evidence="1 3">Belongs to the PDCD5 family.</text>
</comment>
<dbReference type="OrthoDB" id="7912at2157"/>
<dbReference type="PANTHER" id="PTHR10840">
    <property type="entry name" value="PROGRAMMED CELL DEATH PROTEIN 5"/>
    <property type="match status" value="1"/>
</dbReference>
<dbReference type="InterPro" id="IPR022889">
    <property type="entry name" value="DNA_bind_arc"/>
</dbReference>
<organism evidence="6 7">
    <name type="scientific">Haloplanus aerogenes</name>
    <dbReference type="NCBI Taxonomy" id="660522"/>
    <lineage>
        <taxon>Archaea</taxon>
        <taxon>Methanobacteriati</taxon>
        <taxon>Methanobacteriota</taxon>
        <taxon>Stenosarchaea group</taxon>
        <taxon>Halobacteria</taxon>
        <taxon>Halobacteriales</taxon>
        <taxon>Haloferacaceae</taxon>
        <taxon>Haloplanus</taxon>
    </lineage>
</organism>
<dbReference type="PANTHER" id="PTHR10840:SF0">
    <property type="entry name" value="PROGRAMMED CELL DEATH PROTEIN 5"/>
    <property type="match status" value="1"/>
</dbReference>
<dbReference type="Gene3D" id="1.10.8.140">
    <property type="entry name" value="PDCD5-like"/>
    <property type="match status" value="1"/>
</dbReference>
<accession>A0A3M0DQE2</accession>
<reference evidence="6 7" key="1">
    <citation type="journal article" date="2015" name="Stand. Genomic Sci.">
        <title>Genomic Encyclopedia of Bacterial and Archaeal Type Strains, Phase III: the genomes of soil and plant-associated and newly described type strains.</title>
        <authorList>
            <person name="Whitman W.B."/>
            <person name="Woyke T."/>
            <person name="Klenk H.P."/>
            <person name="Zhou Y."/>
            <person name="Lilburn T.G."/>
            <person name="Beck B.J."/>
            <person name="De Vos P."/>
            <person name="Vandamme P."/>
            <person name="Eisen J.A."/>
            <person name="Garrity G."/>
            <person name="Hugenholtz P."/>
            <person name="Kyrpides N.C."/>
        </authorList>
    </citation>
    <scope>NUCLEOTIDE SEQUENCE [LARGE SCALE GENOMIC DNA]</scope>
    <source>
        <strain evidence="6 7">CGMCC 1.10124</strain>
    </source>
</reference>
<keyword evidence="8" id="KW-1185">Reference proteome</keyword>
<gene>
    <name evidence="6" type="ORF">ATH50_1107</name>
    <name evidence="5" type="ORF">DU502_03355</name>
</gene>
<evidence type="ECO:0000256" key="4">
    <source>
        <dbReference type="SAM" id="MobiDB-lite"/>
    </source>
</evidence>
<proteinExistence type="inferred from homology"/>
<reference evidence="6" key="3">
    <citation type="submission" date="2018-10" db="EMBL/GenBank/DDBJ databases">
        <authorList>
            <person name="Whitman W."/>
            <person name="Huntemann M."/>
            <person name="Clum A."/>
            <person name="Pillay M."/>
            <person name="Palaniappan K."/>
            <person name="Varghese N."/>
            <person name="Mikhailova N."/>
            <person name="Stamatis D."/>
            <person name="Reddy T."/>
            <person name="Daum C."/>
            <person name="Shapiro N."/>
            <person name="Ivanova N."/>
            <person name="Kyrpides N."/>
            <person name="Woyke T."/>
        </authorList>
    </citation>
    <scope>NUCLEOTIDE SEQUENCE</scope>
    <source>
        <strain evidence="6">CGMCC 1.10124</strain>
    </source>
</reference>
<keyword evidence="2 3" id="KW-0238">DNA-binding</keyword>
<dbReference type="Proteomes" id="UP000277326">
    <property type="component" value="Unassembled WGS sequence"/>
</dbReference>
<dbReference type="EMBL" id="CP034145">
    <property type="protein sequence ID" value="AZH24475.1"/>
    <property type="molecule type" value="Genomic_DNA"/>
</dbReference>
<evidence type="ECO:0000313" key="6">
    <source>
        <dbReference type="EMBL" id="RMB23877.1"/>
    </source>
</evidence>
<dbReference type="SUPFAM" id="SSF46950">
    <property type="entry name" value="Double-stranded DNA-binding domain"/>
    <property type="match status" value="1"/>
</dbReference>
<dbReference type="InterPro" id="IPR036883">
    <property type="entry name" value="PDCD5-like_sf"/>
</dbReference>
<dbReference type="RefSeq" id="WP_121919785.1">
    <property type="nucleotide sequence ID" value="NZ_CP034145.1"/>
</dbReference>